<evidence type="ECO:0000313" key="3">
    <source>
        <dbReference type="Proteomes" id="UP001633002"/>
    </source>
</evidence>
<accession>A0ABD3I7G3</accession>
<feature type="region of interest" description="Disordered" evidence="1">
    <location>
        <begin position="42"/>
        <end position="68"/>
    </location>
</feature>
<evidence type="ECO:0000313" key="2">
    <source>
        <dbReference type="EMBL" id="KAL3699256.1"/>
    </source>
</evidence>
<gene>
    <name evidence="2" type="ORF">R1sor_017278</name>
</gene>
<dbReference type="EMBL" id="JBJQOH010000001">
    <property type="protein sequence ID" value="KAL3699256.1"/>
    <property type="molecule type" value="Genomic_DNA"/>
</dbReference>
<sequence>MQAETRSKVMVGRKRGCNRSSTAIVDAMDRFGQTILVAEEKKDAREVQREQRESEHYTAMRQQEEKQHGEMVDVYAQAFFLMAQR</sequence>
<proteinExistence type="predicted"/>
<organism evidence="2 3">
    <name type="scientific">Riccia sorocarpa</name>
    <dbReference type="NCBI Taxonomy" id="122646"/>
    <lineage>
        <taxon>Eukaryota</taxon>
        <taxon>Viridiplantae</taxon>
        <taxon>Streptophyta</taxon>
        <taxon>Embryophyta</taxon>
        <taxon>Marchantiophyta</taxon>
        <taxon>Marchantiopsida</taxon>
        <taxon>Marchantiidae</taxon>
        <taxon>Marchantiales</taxon>
        <taxon>Ricciaceae</taxon>
        <taxon>Riccia</taxon>
    </lineage>
</organism>
<dbReference type="AlphaFoldDB" id="A0ABD3I7G3"/>
<protein>
    <submittedName>
        <fullName evidence="2">Uncharacterized protein</fullName>
    </submittedName>
</protein>
<dbReference type="Proteomes" id="UP001633002">
    <property type="component" value="Unassembled WGS sequence"/>
</dbReference>
<reference evidence="2 3" key="1">
    <citation type="submission" date="2024-09" db="EMBL/GenBank/DDBJ databases">
        <title>Chromosome-scale assembly of Riccia sorocarpa.</title>
        <authorList>
            <person name="Paukszto L."/>
        </authorList>
    </citation>
    <scope>NUCLEOTIDE SEQUENCE [LARGE SCALE GENOMIC DNA]</scope>
    <source>
        <strain evidence="2">LP-2024</strain>
        <tissue evidence="2">Aerial parts of the thallus</tissue>
    </source>
</reference>
<keyword evidence="3" id="KW-1185">Reference proteome</keyword>
<name>A0ABD3I7G3_9MARC</name>
<comment type="caution">
    <text evidence="2">The sequence shown here is derived from an EMBL/GenBank/DDBJ whole genome shotgun (WGS) entry which is preliminary data.</text>
</comment>
<evidence type="ECO:0000256" key="1">
    <source>
        <dbReference type="SAM" id="MobiDB-lite"/>
    </source>
</evidence>